<dbReference type="CDD" id="cd06170">
    <property type="entry name" value="LuxR_C_like"/>
    <property type="match status" value="1"/>
</dbReference>
<dbReference type="InterPro" id="IPR036388">
    <property type="entry name" value="WH-like_DNA-bd_sf"/>
</dbReference>
<keyword evidence="7" id="KW-1185">Reference proteome</keyword>
<dbReference type="EMBL" id="JACXAA010000013">
    <property type="protein sequence ID" value="MBD2756570.1"/>
    <property type="molecule type" value="Genomic_DNA"/>
</dbReference>
<feature type="domain" description="HTH luxR-type" evidence="5">
    <location>
        <begin position="295"/>
        <end position="357"/>
    </location>
</feature>
<evidence type="ECO:0000256" key="1">
    <source>
        <dbReference type="ARBA" id="ARBA00023015"/>
    </source>
</evidence>
<comment type="caution">
    <text evidence="6">The sequence shown here is derived from an EMBL/GenBank/DDBJ whole genome shotgun (WGS) entry which is preliminary data.</text>
</comment>
<evidence type="ECO:0000256" key="3">
    <source>
        <dbReference type="ARBA" id="ARBA00023163"/>
    </source>
</evidence>
<dbReference type="SUPFAM" id="SSF46894">
    <property type="entry name" value="C-terminal effector domain of the bipartite response regulators"/>
    <property type="match status" value="1"/>
</dbReference>
<dbReference type="GO" id="GO:0006355">
    <property type="term" value="P:regulation of DNA-templated transcription"/>
    <property type="evidence" value="ECO:0007669"/>
    <property type="project" value="InterPro"/>
</dbReference>
<dbReference type="PANTHER" id="PTHR44688">
    <property type="entry name" value="DNA-BINDING TRANSCRIPTIONAL ACTIVATOR DEVR_DOSR"/>
    <property type="match status" value="1"/>
</dbReference>
<dbReference type="SMART" id="SM00421">
    <property type="entry name" value="HTH_LUXR"/>
    <property type="match status" value="1"/>
</dbReference>
<evidence type="ECO:0000313" key="6">
    <source>
        <dbReference type="EMBL" id="MBD2756570.1"/>
    </source>
</evidence>
<evidence type="ECO:0000256" key="2">
    <source>
        <dbReference type="ARBA" id="ARBA00023125"/>
    </source>
</evidence>
<dbReference type="InterPro" id="IPR000792">
    <property type="entry name" value="Tscrpt_reg_LuxR_C"/>
</dbReference>
<keyword evidence="1" id="KW-0805">Transcription regulation</keyword>
<name>A0A927B6X2_9BACT</name>
<keyword evidence="2" id="KW-0238">DNA-binding</keyword>
<reference evidence="6" key="1">
    <citation type="submission" date="2020-09" db="EMBL/GenBank/DDBJ databases">
        <authorList>
            <person name="Kim M.K."/>
        </authorList>
    </citation>
    <scope>NUCLEOTIDE SEQUENCE</scope>
    <source>
        <strain evidence="6">BT704</strain>
    </source>
</reference>
<sequence length="357" mass="42154">MLLPILQDEQYSPDQHYQAAILLSYTYKRVYDYQSTLKYLLVAREFALKSPKKNIYLATIRSEEAFAYFDTQAYKQADQLMNELERTNFRYLTQENKAKLIMQQGYLRFLSKEYKLAQIKYDQAIELMRVSTPCNLPMIQVKQMQLFAATHQITQMNLAFKAAIAQAEECHIIKYQLYAYEELREIYRRQHDQMRLLQIQQKLDTLNGVYAKEKNIAALHNQKETMLMADTNRQNQQHQSSQQWLKTGLSIITILLFALLGWMRYIRIQQSRIRKQLQAYLAADSNTLPLEATPHKDCQNVLSHRQLEVLDCLNKGMGNKQIAAQLCISENTVKYHIKNIYQMLNVNNRKEFLIRNN</sequence>
<dbReference type="InterPro" id="IPR016032">
    <property type="entry name" value="Sig_transdc_resp-reg_C-effctor"/>
</dbReference>
<dbReference type="GO" id="GO:0003677">
    <property type="term" value="F:DNA binding"/>
    <property type="evidence" value="ECO:0007669"/>
    <property type="project" value="UniProtKB-KW"/>
</dbReference>
<protein>
    <submittedName>
        <fullName evidence="6">Helix-turn-helix transcriptional regulator</fullName>
    </submittedName>
</protein>
<proteinExistence type="predicted"/>
<dbReference type="AlphaFoldDB" id="A0A927B6X2"/>
<keyword evidence="4" id="KW-0472">Membrane</keyword>
<evidence type="ECO:0000313" key="7">
    <source>
        <dbReference type="Proteomes" id="UP000653797"/>
    </source>
</evidence>
<accession>A0A927B6X2</accession>
<dbReference type="Pfam" id="PF00196">
    <property type="entry name" value="GerE"/>
    <property type="match status" value="1"/>
</dbReference>
<feature type="transmembrane region" description="Helical" evidence="4">
    <location>
        <begin position="244"/>
        <end position="266"/>
    </location>
</feature>
<dbReference type="Proteomes" id="UP000653797">
    <property type="component" value="Unassembled WGS sequence"/>
</dbReference>
<gene>
    <name evidence="6" type="ORF">IC230_27030</name>
</gene>
<dbReference type="Gene3D" id="1.10.10.10">
    <property type="entry name" value="Winged helix-like DNA-binding domain superfamily/Winged helix DNA-binding domain"/>
    <property type="match status" value="1"/>
</dbReference>
<organism evidence="6 7">
    <name type="scientific">Spirosoma validum</name>
    <dbReference type="NCBI Taxonomy" id="2771355"/>
    <lineage>
        <taxon>Bacteria</taxon>
        <taxon>Pseudomonadati</taxon>
        <taxon>Bacteroidota</taxon>
        <taxon>Cytophagia</taxon>
        <taxon>Cytophagales</taxon>
        <taxon>Cytophagaceae</taxon>
        <taxon>Spirosoma</taxon>
    </lineage>
</organism>
<evidence type="ECO:0000259" key="5">
    <source>
        <dbReference type="PROSITE" id="PS50043"/>
    </source>
</evidence>
<dbReference type="PRINTS" id="PR00038">
    <property type="entry name" value="HTHLUXR"/>
</dbReference>
<keyword evidence="3" id="KW-0804">Transcription</keyword>
<dbReference type="PANTHER" id="PTHR44688:SF16">
    <property type="entry name" value="DNA-BINDING TRANSCRIPTIONAL ACTIVATOR DEVR_DOSR"/>
    <property type="match status" value="1"/>
</dbReference>
<evidence type="ECO:0000256" key="4">
    <source>
        <dbReference type="SAM" id="Phobius"/>
    </source>
</evidence>
<keyword evidence="4" id="KW-0812">Transmembrane</keyword>
<keyword evidence="4" id="KW-1133">Transmembrane helix</keyword>
<dbReference type="PROSITE" id="PS50043">
    <property type="entry name" value="HTH_LUXR_2"/>
    <property type="match status" value="1"/>
</dbReference>